<proteinExistence type="predicted"/>
<gene>
    <name evidence="1" type="ORF">Q7C36_021441</name>
</gene>
<evidence type="ECO:0000313" key="1">
    <source>
        <dbReference type="EMBL" id="KAK2819795.1"/>
    </source>
</evidence>
<evidence type="ECO:0000313" key="2">
    <source>
        <dbReference type="Proteomes" id="UP001187315"/>
    </source>
</evidence>
<accession>A0AA88IN23</accession>
<sequence length="97" mass="10955">MEKISGCVTDSSNDTFSLKREAVAASLPDCDNDWLCPKLCQTKTNTPSQLHHVIRCCLQYFMIKVYVVLIATPRFGFSFDSAFTNLQMSVFLPSQRP</sequence>
<comment type="caution">
    <text evidence="1">The sequence shown here is derived from an EMBL/GenBank/DDBJ whole genome shotgun (WGS) entry which is preliminary data.</text>
</comment>
<protein>
    <submittedName>
        <fullName evidence="1">Uncharacterized protein</fullName>
    </submittedName>
</protein>
<dbReference type="Proteomes" id="UP001187315">
    <property type="component" value="Unassembled WGS sequence"/>
</dbReference>
<reference evidence="1" key="1">
    <citation type="submission" date="2023-08" db="EMBL/GenBank/DDBJ databases">
        <title>Pelteobagrus vachellii genome.</title>
        <authorList>
            <person name="Liu H."/>
        </authorList>
    </citation>
    <scope>NUCLEOTIDE SEQUENCE</scope>
    <source>
        <strain evidence="1">PRFRI_2022a</strain>
        <tissue evidence="1">Muscle</tissue>
    </source>
</reference>
<dbReference type="AlphaFoldDB" id="A0AA88IN23"/>
<organism evidence="1 2">
    <name type="scientific">Tachysurus vachellii</name>
    <name type="common">Darkbarbel catfish</name>
    <name type="synonym">Pelteobagrus vachellii</name>
    <dbReference type="NCBI Taxonomy" id="175792"/>
    <lineage>
        <taxon>Eukaryota</taxon>
        <taxon>Metazoa</taxon>
        <taxon>Chordata</taxon>
        <taxon>Craniata</taxon>
        <taxon>Vertebrata</taxon>
        <taxon>Euteleostomi</taxon>
        <taxon>Actinopterygii</taxon>
        <taxon>Neopterygii</taxon>
        <taxon>Teleostei</taxon>
        <taxon>Ostariophysi</taxon>
        <taxon>Siluriformes</taxon>
        <taxon>Bagridae</taxon>
        <taxon>Tachysurus</taxon>
    </lineage>
</organism>
<dbReference type="EMBL" id="JAVHJS010000023">
    <property type="protein sequence ID" value="KAK2819795.1"/>
    <property type="molecule type" value="Genomic_DNA"/>
</dbReference>
<keyword evidence="2" id="KW-1185">Reference proteome</keyword>
<name>A0AA88IN23_TACVA</name>